<dbReference type="AlphaFoldDB" id="Q6ILD6"/>
<dbReference type="EMBL" id="BK002080">
    <property type="protein sequence ID" value="DAA02925.1"/>
    <property type="molecule type" value="Genomic_DNA"/>
</dbReference>
<organism evidence="1">
    <name type="scientific">Drosophila melanogaster</name>
    <name type="common">Fruit fly</name>
    <dbReference type="NCBI Taxonomy" id="7227"/>
    <lineage>
        <taxon>Eukaryota</taxon>
        <taxon>Metazoa</taxon>
        <taxon>Ecdysozoa</taxon>
        <taxon>Arthropoda</taxon>
        <taxon>Hexapoda</taxon>
        <taxon>Insecta</taxon>
        <taxon>Pterygota</taxon>
        <taxon>Neoptera</taxon>
        <taxon>Endopterygota</taxon>
        <taxon>Diptera</taxon>
        <taxon>Brachycera</taxon>
        <taxon>Muscomorpha</taxon>
        <taxon>Ephydroidea</taxon>
        <taxon>Drosophilidae</taxon>
        <taxon>Drosophila</taxon>
        <taxon>Sophophora</taxon>
    </lineage>
</organism>
<accession>Q6ILD6</accession>
<reference evidence="1" key="1">
    <citation type="journal article" date="2003" name="Genome Biol.">
        <title>An integrated gene annotation and transcriptional profiling approach towards the full gene content of the Drosophila genome.</title>
        <authorList>
            <person name="Hild M."/>
            <person name="Beckmann B."/>
            <person name="Haas S.A."/>
            <person name="Koch B."/>
            <person name="Solovyev V."/>
            <person name="Busold C."/>
            <person name="Fellenberg K."/>
            <person name="Boutros M."/>
            <person name="Vingron M."/>
            <person name="Sauer F."/>
            <person name="Hoheisel J.D."/>
            <person name="Paro R."/>
        </authorList>
    </citation>
    <scope>NUCLEOTIDE SEQUENCE</scope>
</reference>
<name>Q6ILD6_DROME</name>
<proteinExistence type="predicted"/>
<sequence length="102" mass="11566">MEKVYFHGPFTWIQLKLPLWQFSQQQSHRWSGVSVLAEQEEATECFDSIKDDDDVIPPACFNYRELRKSFKLSPLGKSSAPNLPKSLGSGTAILLALFSTFL</sequence>
<evidence type="ECO:0000313" key="1">
    <source>
        <dbReference type="EMBL" id="DAA02925.1"/>
    </source>
</evidence>
<protein>
    <submittedName>
        <fullName evidence="1">HDC09603</fullName>
    </submittedName>
</protein>
<gene>
    <name evidence="1" type="ORF">HDC09603</name>
</gene>